<dbReference type="SUPFAM" id="SSF46785">
    <property type="entry name" value="Winged helix' DNA-binding domain"/>
    <property type="match status" value="1"/>
</dbReference>
<dbReference type="PROSITE" id="PS50250">
    <property type="entry name" value="PCI"/>
    <property type="match status" value="1"/>
</dbReference>
<dbReference type="InterPro" id="IPR040134">
    <property type="entry name" value="PSMD12/CSN4"/>
</dbReference>
<evidence type="ECO:0000256" key="3">
    <source>
        <dbReference type="ARBA" id="ARBA00010417"/>
    </source>
</evidence>
<reference evidence="9" key="1">
    <citation type="submission" date="2019-06" db="EMBL/GenBank/DDBJ databases">
        <authorList>
            <person name="Zheng W."/>
        </authorList>
    </citation>
    <scope>NUCLEOTIDE SEQUENCE</scope>
    <source>
        <strain evidence="9">QDHG01</strain>
    </source>
</reference>
<accession>A0A8J8NQH1</accession>
<keyword evidence="5" id="KW-0963">Cytoplasm</keyword>
<dbReference type="Gene3D" id="1.10.10.10">
    <property type="entry name" value="Winged helix-like DNA-binding domain superfamily/Winged helix DNA-binding domain"/>
    <property type="match status" value="1"/>
</dbReference>
<protein>
    <recommendedName>
        <fullName evidence="4">COP9 signalosome complex subunit 4</fullName>
    </recommendedName>
</protein>
<name>A0A8J8NQH1_HALGN</name>
<comment type="similarity">
    <text evidence="3">Belongs to the CSN4 family.</text>
</comment>
<keyword evidence="10" id="KW-1185">Reference proteome</keyword>
<gene>
    <name evidence="9" type="ORF">FGO68_gene5203</name>
</gene>
<dbReference type="PANTHER" id="PTHR10855">
    <property type="entry name" value="26S PROTEASOME NON-ATPASE REGULATORY SUBUNIT 12/COP9 SIGNALOSOME COMPLEX SUBUNIT 4"/>
    <property type="match status" value="1"/>
</dbReference>
<evidence type="ECO:0000256" key="6">
    <source>
        <dbReference type="ARBA" id="ARBA00022790"/>
    </source>
</evidence>
<dbReference type="GO" id="GO:0008180">
    <property type="term" value="C:COP9 signalosome"/>
    <property type="evidence" value="ECO:0007669"/>
    <property type="project" value="UniProtKB-KW"/>
</dbReference>
<dbReference type="OrthoDB" id="310863at2759"/>
<evidence type="ECO:0000256" key="7">
    <source>
        <dbReference type="ARBA" id="ARBA00023242"/>
    </source>
</evidence>
<comment type="subcellular location">
    <subcellularLocation>
        <location evidence="2">Cytoplasm</location>
    </subcellularLocation>
    <subcellularLocation>
        <location evidence="1">Nucleus</location>
    </subcellularLocation>
</comment>
<evidence type="ECO:0000313" key="10">
    <source>
        <dbReference type="Proteomes" id="UP000785679"/>
    </source>
</evidence>
<evidence type="ECO:0000256" key="4">
    <source>
        <dbReference type="ARBA" id="ARBA00014881"/>
    </source>
</evidence>
<evidence type="ECO:0000259" key="8">
    <source>
        <dbReference type="PROSITE" id="PS50250"/>
    </source>
</evidence>
<evidence type="ECO:0000313" key="9">
    <source>
        <dbReference type="EMBL" id="TNV78356.1"/>
    </source>
</evidence>
<dbReference type="Pfam" id="PF22241">
    <property type="entry name" value="PSMD12-CSN4_N"/>
    <property type="match status" value="1"/>
</dbReference>
<comment type="caution">
    <text evidence="9">The sequence shown here is derived from an EMBL/GenBank/DDBJ whole genome shotgun (WGS) entry which is preliminary data.</text>
</comment>
<dbReference type="GO" id="GO:0005829">
    <property type="term" value="C:cytosol"/>
    <property type="evidence" value="ECO:0007669"/>
    <property type="project" value="TreeGrafter"/>
</dbReference>
<dbReference type="PANTHER" id="PTHR10855:SF2">
    <property type="entry name" value="COP9 SIGNALOSOME COMPLEX SUBUNIT 4"/>
    <property type="match status" value="1"/>
</dbReference>
<evidence type="ECO:0000256" key="1">
    <source>
        <dbReference type="ARBA" id="ARBA00004123"/>
    </source>
</evidence>
<keyword evidence="7" id="KW-0539">Nucleus</keyword>
<evidence type="ECO:0000256" key="2">
    <source>
        <dbReference type="ARBA" id="ARBA00004496"/>
    </source>
</evidence>
<sequence length="409" mass="46375">MSDSADLQQKISRIVSLPNQNDRIKAYKELFQGGVSAKKFNIVKELLDHLLRNIDVPPPVSKGVLQWISKEEFSKLDNNAGLEVGQHLIDLIAATRNIAYEEEDALMKRQVAEIYSAKQDNEKAARTLEKINLENTSREVSAEEKADIYVQIAEYWFVEDDAVNAEKYINKAAHIIHEVQDNELKNKYKVFHASIMDSKRRFIVAAYSYYNLSNTEGMDAAQVNTLLEAALTCALLAPAGPQKARILTSLHKDPRTHSLEHFEVLDKMYLGKIIKRPDVQKFDDSLKPHQKVVSSEGFTVLAKAIIEHNIEVISKIYSNISFQELGRFLEIPAPQAEGIIAQMVSENRISASLDQRSQTIEFLSSTSGDQAMHKYNSQVYNVCSDLTQLLSDILRKHPDLQKYDTHMIQ</sequence>
<dbReference type="InterPro" id="IPR036390">
    <property type="entry name" value="WH_DNA-bd_sf"/>
</dbReference>
<feature type="domain" description="PCI" evidence="8">
    <location>
        <begin position="194"/>
        <end position="367"/>
    </location>
</feature>
<dbReference type="InterPro" id="IPR000717">
    <property type="entry name" value="PCI_dom"/>
</dbReference>
<dbReference type="InterPro" id="IPR054559">
    <property type="entry name" value="PSMD12-CSN4-like_N"/>
</dbReference>
<dbReference type="Proteomes" id="UP000785679">
    <property type="component" value="Unassembled WGS sequence"/>
</dbReference>
<dbReference type="InterPro" id="IPR036388">
    <property type="entry name" value="WH-like_DNA-bd_sf"/>
</dbReference>
<organism evidence="9 10">
    <name type="scientific">Halteria grandinella</name>
    <dbReference type="NCBI Taxonomy" id="5974"/>
    <lineage>
        <taxon>Eukaryota</taxon>
        <taxon>Sar</taxon>
        <taxon>Alveolata</taxon>
        <taxon>Ciliophora</taxon>
        <taxon>Intramacronucleata</taxon>
        <taxon>Spirotrichea</taxon>
        <taxon>Stichotrichia</taxon>
        <taxon>Sporadotrichida</taxon>
        <taxon>Halteriidae</taxon>
        <taxon>Halteria</taxon>
    </lineage>
</organism>
<dbReference type="AlphaFoldDB" id="A0A8J8NQH1"/>
<dbReference type="EMBL" id="RRYP01010480">
    <property type="protein sequence ID" value="TNV78356.1"/>
    <property type="molecule type" value="Genomic_DNA"/>
</dbReference>
<dbReference type="Pfam" id="PF01399">
    <property type="entry name" value="PCI"/>
    <property type="match status" value="1"/>
</dbReference>
<dbReference type="SMART" id="SM00088">
    <property type="entry name" value="PINT"/>
    <property type="match status" value="1"/>
</dbReference>
<evidence type="ECO:0000256" key="5">
    <source>
        <dbReference type="ARBA" id="ARBA00022490"/>
    </source>
</evidence>
<keyword evidence="6" id="KW-0736">Signalosome</keyword>
<proteinExistence type="inferred from homology"/>